<evidence type="ECO:0000313" key="5">
    <source>
        <dbReference type="EMBL" id="GAX86242.1"/>
    </source>
</evidence>
<dbReference type="Pfam" id="PF08241">
    <property type="entry name" value="Methyltransf_11"/>
    <property type="match status" value="1"/>
</dbReference>
<name>A0A250XTJ5_9CHLO</name>
<feature type="domain" description="Methyltransferase type 11" evidence="4">
    <location>
        <begin position="45"/>
        <end position="149"/>
    </location>
</feature>
<gene>
    <name evidence="5" type="ORF">CEUSTIGMA_g13655.t1</name>
</gene>
<dbReference type="InterPro" id="IPR029063">
    <property type="entry name" value="SAM-dependent_MTases_sf"/>
</dbReference>
<evidence type="ECO:0000313" key="6">
    <source>
        <dbReference type="Proteomes" id="UP000232323"/>
    </source>
</evidence>
<keyword evidence="2" id="KW-0489">Methyltransferase</keyword>
<evidence type="ECO:0000259" key="4">
    <source>
        <dbReference type="Pfam" id="PF08241"/>
    </source>
</evidence>
<proteinExistence type="inferred from homology"/>
<dbReference type="InterPro" id="IPR051419">
    <property type="entry name" value="Lys/N-term_MeTrsfase_sf"/>
</dbReference>
<dbReference type="EMBL" id="BEGY01000250">
    <property type="protein sequence ID" value="GAX86242.1"/>
    <property type="molecule type" value="Genomic_DNA"/>
</dbReference>
<dbReference type="SUPFAM" id="SSF53335">
    <property type="entry name" value="S-adenosyl-L-methionine-dependent methyltransferases"/>
    <property type="match status" value="1"/>
</dbReference>
<sequence length="241" mass="27195">MPAYCEESYWEERYSSEPGAYDWYQGYHGLKELLTTLIPTSSRILQVGVGTSRLQEHMVRVGGYKSITNLDFSKVVIKQMSELHKSVPELKYLVADCRNMPDILDCSFDVVLDKGTLDAMLCGESSADSSLLMLQECHRALIPGGTMLIVTYGEPLSRLHYFMESKYPHWEDIQVYCIAKLEQLISASASQKDCPVDEDSLPPMLKGPYNYTNLDAMDALSELEAVHFVYVLKKSPDRGKA</sequence>
<comment type="caution">
    <text evidence="5">The sequence shown here is derived from an EMBL/GenBank/DDBJ whole genome shotgun (WGS) entry which is preliminary data.</text>
</comment>
<dbReference type="CDD" id="cd02440">
    <property type="entry name" value="AdoMet_MTases"/>
    <property type="match status" value="1"/>
</dbReference>
<dbReference type="PANTHER" id="PTHR12176:SF79">
    <property type="entry name" value="METHYLTRANSFERASE TYPE 11 DOMAIN-CONTAINING PROTEIN"/>
    <property type="match status" value="1"/>
</dbReference>
<comment type="similarity">
    <text evidence="1">Belongs to the methyltransferase superfamily.</text>
</comment>
<accession>A0A250XTJ5</accession>
<dbReference type="PANTHER" id="PTHR12176">
    <property type="entry name" value="SAM-DEPENDENT METHYLTRANSFERASE SUPERFAMILY PROTEIN"/>
    <property type="match status" value="1"/>
</dbReference>
<dbReference type="GO" id="GO:0032259">
    <property type="term" value="P:methylation"/>
    <property type="evidence" value="ECO:0007669"/>
    <property type="project" value="UniProtKB-KW"/>
</dbReference>
<keyword evidence="3" id="KW-0808">Transferase</keyword>
<dbReference type="OrthoDB" id="411785at2759"/>
<evidence type="ECO:0000256" key="3">
    <source>
        <dbReference type="ARBA" id="ARBA00022679"/>
    </source>
</evidence>
<keyword evidence="6" id="KW-1185">Reference proteome</keyword>
<dbReference type="InterPro" id="IPR013216">
    <property type="entry name" value="Methyltransf_11"/>
</dbReference>
<evidence type="ECO:0000256" key="2">
    <source>
        <dbReference type="ARBA" id="ARBA00022603"/>
    </source>
</evidence>
<dbReference type="AlphaFoldDB" id="A0A250XTJ5"/>
<evidence type="ECO:0000256" key="1">
    <source>
        <dbReference type="ARBA" id="ARBA00008361"/>
    </source>
</evidence>
<dbReference type="Proteomes" id="UP000232323">
    <property type="component" value="Unassembled WGS sequence"/>
</dbReference>
<dbReference type="GO" id="GO:0008757">
    <property type="term" value="F:S-adenosylmethionine-dependent methyltransferase activity"/>
    <property type="evidence" value="ECO:0007669"/>
    <property type="project" value="InterPro"/>
</dbReference>
<dbReference type="Gene3D" id="3.40.50.150">
    <property type="entry name" value="Vaccinia Virus protein VP39"/>
    <property type="match status" value="1"/>
</dbReference>
<protein>
    <recommendedName>
        <fullName evidence="4">Methyltransferase type 11 domain-containing protein</fullName>
    </recommendedName>
</protein>
<organism evidence="5 6">
    <name type="scientific">Chlamydomonas eustigma</name>
    <dbReference type="NCBI Taxonomy" id="1157962"/>
    <lineage>
        <taxon>Eukaryota</taxon>
        <taxon>Viridiplantae</taxon>
        <taxon>Chlorophyta</taxon>
        <taxon>core chlorophytes</taxon>
        <taxon>Chlorophyceae</taxon>
        <taxon>CS clade</taxon>
        <taxon>Chlamydomonadales</taxon>
        <taxon>Chlamydomonadaceae</taxon>
        <taxon>Chlamydomonas</taxon>
    </lineage>
</organism>
<reference evidence="5 6" key="1">
    <citation type="submission" date="2017-08" db="EMBL/GenBank/DDBJ databases">
        <title>Acidophilic green algal genome provides insights into adaptation to an acidic environment.</title>
        <authorList>
            <person name="Hirooka S."/>
            <person name="Hirose Y."/>
            <person name="Kanesaki Y."/>
            <person name="Higuchi S."/>
            <person name="Fujiwara T."/>
            <person name="Onuma R."/>
            <person name="Era A."/>
            <person name="Ohbayashi R."/>
            <person name="Uzuka A."/>
            <person name="Nozaki H."/>
            <person name="Yoshikawa H."/>
            <person name="Miyagishima S.Y."/>
        </authorList>
    </citation>
    <scope>NUCLEOTIDE SEQUENCE [LARGE SCALE GENOMIC DNA]</scope>
    <source>
        <strain evidence="5 6">NIES-2499</strain>
    </source>
</reference>